<evidence type="ECO:0008006" key="2">
    <source>
        <dbReference type="Google" id="ProtNLM"/>
    </source>
</evidence>
<feature type="non-terminal residue" evidence="1">
    <location>
        <position position="139"/>
    </location>
</feature>
<name>A0A383DPE5_9ZZZZ</name>
<sequence length="139" mass="15585">MSRKLKIFISSPGDVIPERQVARKIIAELNEEMMGKVFLVPVLWEQEPLLASGNFQTQIDSPKETDILLGILWTRIGSPLPESMLRADGSRYDSGTAFEFESALAGHQNNGKPDILLYRKLGAPSISLDNQEKVKERME</sequence>
<dbReference type="EMBL" id="UINC01219071">
    <property type="protein sequence ID" value="SVE46372.1"/>
    <property type="molecule type" value="Genomic_DNA"/>
</dbReference>
<accession>A0A383DPE5</accession>
<reference evidence="1" key="1">
    <citation type="submission" date="2018-05" db="EMBL/GenBank/DDBJ databases">
        <authorList>
            <person name="Lanie J.A."/>
            <person name="Ng W.-L."/>
            <person name="Kazmierczak K.M."/>
            <person name="Andrzejewski T.M."/>
            <person name="Davidsen T.M."/>
            <person name="Wayne K.J."/>
            <person name="Tettelin H."/>
            <person name="Glass J.I."/>
            <person name="Rusch D."/>
            <person name="Podicherti R."/>
            <person name="Tsui H.-C.T."/>
            <person name="Winkler M.E."/>
        </authorList>
    </citation>
    <scope>NUCLEOTIDE SEQUENCE</scope>
</reference>
<proteinExistence type="predicted"/>
<protein>
    <recommendedName>
        <fullName evidence="2">DUF4062 domain-containing protein</fullName>
    </recommendedName>
</protein>
<organism evidence="1">
    <name type="scientific">marine metagenome</name>
    <dbReference type="NCBI Taxonomy" id="408172"/>
    <lineage>
        <taxon>unclassified sequences</taxon>
        <taxon>metagenomes</taxon>
        <taxon>ecological metagenomes</taxon>
    </lineage>
</organism>
<gene>
    <name evidence="1" type="ORF">METZ01_LOCUS499226</name>
</gene>
<dbReference type="AlphaFoldDB" id="A0A383DPE5"/>
<evidence type="ECO:0000313" key="1">
    <source>
        <dbReference type="EMBL" id="SVE46372.1"/>
    </source>
</evidence>